<accession>A0A8X6VF79</accession>
<proteinExistence type="predicted"/>
<organism evidence="1 2">
    <name type="scientific">Trichonephila clavipes</name>
    <name type="common">Golden silk orbweaver</name>
    <name type="synonym">Nephila clavipes</name>
    <dbReference type="NCBI Taxonomy" id="2585209"/>
    <lineage>
        <taxon>Eukaryota</taxon>
        <taxon>Metazoa</taxon>
        <taxon>Ecdysozoa</taxon>
        <taxon>Arthropoda</taxon>
        <taxon>Chelicerata</taxon>
        <taxon>Arachnida</taxon>
        <taxon>Araneae</taxon>
        <taxon>Araneomorphae</taxon>
        <taxon>Entelegynae</taxon>
        <taxon>Araneoidea</taxon>
        <taxon>Nephilidae</taxon>
        <taxon>Trichonephila</taxon>
    </lineage>
</organism>
<sequence length="72" mass="7897">MNVCKCIVSSWYSRRAASPLMRLVAGKERWEATDSPSGCSSKLGWNRAKSYCHLHGAQGATANDRRTSSPLP</sequence>
<reference evidence="1" key="1">
    <citation type="submission" date="2020-08" db="EMBL/GenBank/DDBJ databases">
        <title>Multicomponent nature underlies the extraordinary mechanical properties of spider dragline silk.</title>
        <authorList>
            <person name="Kono N."/>
            <person name="Nakamura H."/>
            <person name="Mori M."/>
            <person name="Yoshida Y."/>
            <person name="Ohtoshi R."/>
            <person name="Malay A.D."/>
            <person name="Moran D.A.P."/>
            <person name="Tomita M."/>
            <person name="Numata K."/>
            <person name="Arakawa K."/>
        </authorList>
    </citation>
    <scope>NUCLEOTIDE SEQUENCE</scope>
</reference>
<evidence type="ECO:0000313" key="1">
    <source>
        <dbReference type="EMBL" id="GFY05214.1"/>
    </source>
</evidence>
<keyword evidence="2" id="KW-1185">Reference proteome</keyword>
<comment type="caution">
    <text evidence="1">The sequence shown here is derived from an EMBL/GenBank/DDBJ whole genome shotgun (WGS) entry which is preliminary data.</text>
</comment>
<protein>
    <submittedName>
        <fullName evidence="1">Uncharacterized protein</fullName>
    </submittedName>
</protein>
<dbReference type="Proteomes" id="UP000887159">
    <property type="component" value="Unassembled WGS sequence"/>
</dbReference>
<name>A0A8X6VF79_TRICX</name>
<gene>
    <name evidence="1" type="ORF">TNCV_2206601</name>
</gene>
<dbReference type="AlphaFoldDB" id="A0A8X6VF79"/>
<evidence type="ECO:0000313" key="2">
    <source>
        <dbReference type="Proteomes" id="UP000887159"/>
    </source>
</evidence>
<dbReference type="EMBL" id="BMAU01021250">
    <property type="protein sequence ID" value="GFY05214.1"/>
    <property type="molecule type" value="Genomic_DNA"/>
</dbReference>